<dbReference type="GO" id="GO:0006623">
    <property type="term" value="P:protein targeting to vacuole"/>
    <property type="evidence" value="ECO:0000318"/>
    <property type="project" value="GO_Central"/>
</dbReference>
<organism evidence="1 2">
    <name type="scientific">Trichomonas vaginalis (strain ATCC PRA-98 / G3)</name>
    <dbReference type="NCBI Taxonomy" id="412133"/>
    <lineage>
        <taxon>Eukaryota</taxon>
        <taxon>Metamonada</taxon>
        <taxon>Parabasalia</taxon>
        <taxon>Trichomonadida</taxon>
        <taxon>Trichomonadidae</taxon>
        <taxon>Trichomonas</taxon>
    </lineage>
</organism>
<dbReference type="VEuPathDB" id="TrichDB:TVAGG3_0984140"/>
<gene>
    <name evidence="1" type="ORF">TVAG_083230</name>
</gene>
<dbReference type="KEGG" id="tva:5463980"/>
<dbReference type="VEuPathDB" id="TrichDB:TVAG_083230"/>
<dbReference type="SUPFAM" id="SSF50978">
    <property type="entry name" value="WD40 repeat-like"/>
    <property type="match status" value="1"/>
</dbReference>
<name>A2DM50_TRIV3</name>
<protein>
    <recommendedName>
        <fullName evidence="3">RING-type domain-containing protein</fullName>
    </recommendedName>
</protein>
<dbReference type="OrthoDB" id="289913at2759"/>
<dbReference type="PANTHER" id="PTHR12616:SF8">
    <property type="entry name" value="VACUOLAR PROTEIN SORTING-ASSOCIATED PROTEIN 8 HOMOLOG"/>
    <property type="match status" value="1"/>
</dbReference>
<evidence type="ECO:0008006" key="3">
    <source>
        <dbReference type="Google" id="ProtNLM"/>
    </source>
</evidence>
<reference evidence="1" key="1">
    <citation type="submission" date="2006-10" db="EMBL/GenBank/DDBJ databases">
        <authorList>
            <person name="Amadeo P."/>
            <person name="Zhao Q."/>
            <person name="Wortman J."/>
            <person name="Fraser-Liggett C."/>
            <person name="Carlton J."/>
        </authorList>
    </citation>
    <scope>NUCLEOTIDE SEQUENCE</scope>
    <source>
        <strain evidence="1">G3</strain>
    </source>
</reference>
<dbReference type="GO" id="GO:0030897">
    <property type="term" value="C:HOPS complex"/>
    <property type="evidence" value="ECO:0000318"/>
    <property type="project" value="GO_Central"/>
</dbReference>
<reference evidence="1" key="2">
    <citation type="journal article" date="2007" name="Science">
        <title>Draft genome sequence of the sexually transmitted pathogen Trichomonas vaginalis.</title>
        <authorList>
            <person name="Carlton J.M."/>
            <person name="Hirt R.P."/>
            <person name="Silva J.C."/>
            <person name="Delcher A.L."/>
            <person name="Schatz M."/>
            <person name="Zhao Q."/>
            <person name="Wortman J.R."/>
            <person name="Bidwell S.L."/>
            <person name="Alsmark U.C.M."/>
            <person name="Besteiro S."/>
            <person name="Sicheritz-Ponten T."/>
            <person name="Noel C.J."/>
            <person name="Dacks J.B."/>
            <person name="Foster P.G."/>
            <person name="Simillion C."/>
            <person name="Van de Peer Y."/>
            <person name="Miranda-Saavedra D."/>
            <person name="Barton G.J."/>
            <person name="Westrop G.D."/>
            <person name="Mueller S."/>
            <person name="Dessi D."/>
            <person name="Fiori P.L."/>
            <person name="Ren Q."/>
            <person name="Paulsen I."/>
            <person name="Zhang H."/>
            <person name="Bastida-Corcuera F.D."/>
            <person name="Simoes-Barbosa A."/>
            <person name="Brown M.T."/>
            <person name="Hayes R.D."/>
            <person name="Mukherjee M."/>
            <person name="Okumura C.Y."/>
            <person name="Schneider R."/>
            <person name="Smith A.J."/>
            <person name="Vanacova S."/>
            <person name="Villalvazo M."/>
            <person name="Haas B.J."/>
            <person name="Pertea M."/>
            <person name="Feldblyum T.V."/>
            <person name="Utterback T.R."/>
            <person name="Shu C.L."/>
            <person name="Osoegawa K."/>
            <person name="de Jong P.J."/>
            <person name="Hrdy I."/>
            <person name="Horvathova L."/>
            <person name="Zubacova Z."/>
            <person name="Dolezal P."/>
            <person name="Malik S.B."/>
            <person name="Logsdon J.M. Jr."/>
            <person name="Henze K."/>
            <person name="Gupta A."/>
            <person name="Wang C.C."/>
            <person name="Dunne R.L."/>
            <person name="Upcroft J.A."/>
            <person name="Upcroft P."/>
            <person name="White O."/>
            <person name="Salzberg S.L."/>
            <person name="Tang P."/>
            <person name="Chiu C.-H."/>
            <person name="Lee Y.-S."/>
            <person name="Embley T.M."/>
            <person name="Coombs G.H."/>
            <person name="Mottram J.C."/>
            <person name="Tachezy J."/>
            <person name="Fraser-Liggett C.M."/>
            <person name="Johnson P.J."/>
        </authorList>
    </citation>
    <scope>NUCLEOTIDE SEQUENCE [LARGE SCALE GENOMIC DNA]</scope>
    <source>
        <strain evidence="1">G3</strain>
    </source>
</reference>
<evidence type="ECO:0000313" key="1">
    <source>
        <dbReference type="EMBL" id="EAY18470.1"/>
    </source>
</evidence>
<dbReference type="EMBL" id="DS113218">
    <property type="protein sequence ID" value="EAY18470.1"/>
    <property type="molecule type" value="Genomic_DNA"/>
</dbReference>
<dbReference type="GO" id="GO:0034058">
    <property type="term" value="P:endosomal vesicle fusion"/>
    <property type="evidence" value="ECO:0000318"/>
    <property type="project" value="GO_Central"/>
</dbReference>
<dbReference type="InterPro" id="IPR036322">
    <property type="entry name" value="WD40_repeat_dom_sf"/>
</dbReference>
<dbReference type="GO" id="GO:0005770">
    <property type="term" value="C:late endosome"/>
    <property type="evidence" value="ECO:0000318"/>
    <property type="project" value="GO_Central"/>
</dbReference>
<keyword evidence="2" id="KW-1185">Reference proteome</keyword>
<evidence type="ECO:0000313" key="2">
    <source>
        <dbReference type="Proteomes" id="UP000001542"/>
    </source>
</evidence>
<proteinExistence type="predicted"/>
<dbReference type="RefSeq" id="XP_001579456.1">
    <property type="nucleotide sequence ID" value="XM_001579406.1"/>
</dbReference>
<dbReference type="Gene3D" id="2.130.10.10">
    <property type="entry name" value="YVTN repeat-like/Quinoprotein amine dehydrogenase"/>
    <property type="match status" value="1"/>
</dbReference>
<dbReference type="Proteomes" id="UP000001542">
    <property type="component" value="Unassembled WGS sequence"/>
</dbReference>
<dbReference type="InterPro" id="IPR015943">
    <property type="entry name" value="WD40/YVTN_repeat-like_dom_sf"/>
</dbReference>
<dbReference type="InParanoid" id="A2DM50"/>
<accession>A2DM50</accession>
<dbReference type="AlphaFoldDB" id="A2DM50"/>
<dbReference type="STRING" id="5722.A2DM50"/>
<dbReference type="InterPro" id="IPR045111">
    <property type="entry name" value="Vps41/Vps8"/>
</dbReference>
<dbReference type="PANTHER" id="PTHR12616">
    <property type="entry name" value="VACUOLAR PROTEIN SORTING VPS41"/>
    <property type="match status" value="1"/>
</dbReference>
<sequence length="1150" mass="130709">MQSLDYYKIQPLPAIKDHIKAVGINDLKCCARSGTMLAFISDIPVPFIYNTNTEICRDFKLENVPSSPLSAIDISRDCKYVITGHENGSISIWSIMDFKIVKNFSTGFNKKIVCLHYGWTPNEIFLGDESGRVSKIQIRQLMGYFAISETFLIQGDEELTNIITMKQGYPFNAVFISWKTSYMIYNGDTLAVTAKSSKYEDEISIDHYFDEEKIVLTVSTQSQFTLLCFTGPKKFTQICSHKLNSGTIVISEFLASGLFVCITDGGELTIVSFDGKIAQQIPANDLYQSSVSSSYIQPYDDKMILVQRFGCLLVDFLDWRGKIKTLVNSLNFAEAFRLLIEIDAGLAKDLVGLPKNPTECRRQLRDITSFVVLQFLKHYLLNGTDEEIDDAVASAVANVASLKMTSILEQAADLFTAVGKGMDFYIGTLRSTVKQVSSLLTPAFIEQFLKLAQSSEMIDFAEEELLTPKLDPAYTVEIFKVALKYNLIKFQKRLFTEYFDDFVSPCELYHKNNRLIDYCREVFLDENQNLYNKAAKRSVSLWLLYPGNDGSFGRLQTLFNSSLEDSPKYISSILSVCPIPVSEEKELGYAPVIDTFLRVLEKYNFEIAKPMLSSIIPYYERDKTLIPTTAALKHVIKYISVSSENENSTEFLLSKILDRFPTLIPLNSLQELCQSRGFVNIALDKFMQSKNYSVIVGSFVNSSDKKVTVFDFINAHLEDHDELRTSIIENISGLLVVDAQQTCRVIYKYFKEDLEYFIKTLERQTLFVFLRGLDDVVGDIAFDKDLNIKYLDMLCEYSPQEAVHFLKNRLEIDAEKEFSIDLEKSLKIAKKWGRIDCEIRLQIHNSSYNEAVELIGSEIESSLLDLLEIPVFDGCKSIDELSDSSVVNRQMQAVTIAVSLLSELSKEENNIQRWQKVFKSFQFPLYLASKMKESDKKAVTLTLIFSYFCLQSLSIIGSEITFKILSLFFSALPRHIYHSALSYIFQSLNYQTKLNEVVEEILIDDCLKLIEKSDNKRMGGLFSGEPVCAICHEPLLKAYSPFKVFPCGHCLHENTKCGYHEYCTVCSGSGNNNLQEDVVSTDVNSGRNINRMMRMFNMKIKPQYSDYVECEYSSSSLMFAHVQELDGERATYAKPDVTSIGTLFQLNIPK</sequence>